<reference evidence="1" key="1">
    <citation type="journal article" date="2015" name="Nature">
        <title>Complex archaea that bridge the gap between prokaryotes and eukaryotes.</title>
        <authorList>
            <person name="Spang A."/>
            <person name="Saw J.H."/>
            <person name="Jorgensen S.L."/>
            <person name="Zaremba-Niedzwiedzka K."/>
            <person name="Martijn J."/>
            <person name="Lind A.E."/>
            <person name="van Eijk R."/>
            <person name="Schleper C."/>
            <person name="Guy L."/>
            <person name="Ettema T.J."/>
        </authorList>
    </citation>
    <scope>NUCLEOTIDE SEQUENCE</scope>
</reference>
<protein>
    <submittedName>
        <fullName evidence="1">Uncharacterized protein</fullName>
    </submittedName>
</protein>
<organism evidence="1">
    <name type="scientific">marine sediment metagenome</name>
    <dbReference type="NCBI Taxonomy" id="412755"/>
    <lineage>
        <taxon>unclassified sequences</taxon>
        <taxon>metagenomes</taxon>
        <taxon>ecological metagenomes</taxon>
    </lineage>
</organism>
<feature type="non-terminal residue" evidence="1">
    <location>
        <position position="372"/>
    </location>
</feature>
<sequence length="372" mass="40492">MPAQDVNLLYNDQVARQWANRIAEAFKDGGNGYGKAAESIGKAMEDAAESTEDVSKAQKESLKALTKFIRATEKVAKGERQKTKLTSAQIKQLKILGKHSHQAGDKFSGMAKEFVSGKLSYEDARKEIDKLSGAATTSTKAFDRMKGGLKDFGRKLLDPRLIAAEAGLAVQAMGDFKAAMQFGTDVSRGLFSNMTDALWLGIDPSTLSEIQASNRQAIHAFGGIGKWAARLETAEEEMFDFIGDHTEATKFVASQLTTLGMVGIKPTMEEFKKAGGAQQSLFETFQQLQKSVGMTFAESGQMLRELAQDENIRFKLTGAIDDKQRAIMLKNIAARQAEFVALGMTIDQAKRASAALETIAGVSPRERMKRGA</sequence>
<dbReference type="EMBL" id="LAZR01007005">
    <property type="protein sequence ID" value="KKM88116.1"/>
    <property type="molecule type" value="Genomic_DNA"/>
</dbReference>
<evidence type="ECO:0000313" key="1">
    <source>
        <dbReference type="EMBL" id="KKM88116.1"/>
    </source>
</evidence>
<dbReference type="AlphaFoldDB" id="A0A0F9LLN9"/>
<accession>A0A0F9LLN9</accession>
<name>A0A0F9LLN9_9ZZZZ</name>
<comment type="caution">
    <text evidence="1">The sequence shown here is derived from an EMBL/GenBank/DDBJ whole genome shotgun (WGS) entry which is preliminary data.</text>
</comment>
<gene>
    <name evidence="1" type="ORF">LCGC14_1261930</name>
</gene>
<proteinExistence type="predicted"/>